<evidence type="ECO:0000256" key="1">
    <source>
        <dbReference type="SAM" id="SignalP"/>
    </source>
</evidence>
<evidence type="ECO:0000313" key="2">
    <source>
        <dbReference type="EMBL" id="KAF6420214.1"/>
    </source>
</evidence>
<name>A0A7J8DAE3_MOLMO</name>
<dbReference type="EMBL" id="JACASF010000018">
    <property type="protein sequence ID" value="KAF6420214.1"/>
    <property type="molecule type" value="Genomic_DNA"/>
</dbReference>
<organism evidence="2 3">
    <name type="scientific">Molossus molossus</name>
    <name type="common">Pallas' mastiff bat</name>
    <name type="synonym">Vespertilio molossus</name>
    <dbReference type="NCBI Taxonomy" id="27622"/>
    <lineage>
        <taxon>Eukaryota</taxon>
        <taxon>Metazoa</taxon>
        <taxon>Chordata</taxon>
        <taxon>Craniata</taxon>
        <taxon>Vertebrata</taxon>
        <taxon>Euteleostomi</taxon>
        <taxon>Mammalia</taxon>
        <taxon>Eutheria</taxon>
        <taxon>Laurasiatheria</taxon>
        <taxon>Chiroptera</taxon>
        <taxon>Yangochiroptera</taxon>
        <taxon>Molossidae</taxon>
        <taxon>Molossus</taxon>
    </lineage>
</organism>
<keyword evidence="3" id="KW-1185">Reference proteome</keyword>
<gene>
    <name evidence="2" type="ORF">HJG59_003636</name>
</gene>
<protein>
    <submittedName>
        <fullName evidence="2">Dystroglycan 1</fullName>
    </submittedName>
</protein>
<feature type="signal peptide" evidence="1">
    <location>
        <begin position="1"/>
        <end position="29"/>
    </location>
</feature>
<feature type="chain" id="PRO_5029578404" evidence="1">
    <location>
        <begin position="30"/>
        <end position="154"/>
    </location>
</feature>
<reference evidence="2 3" key="1">
    <citation type="journal article" date="2020" name="Nature">
        <title>Six reference-quality genomes reveal evolution of bat adaptations.</title>
        <authorList>
            <person name="Jebb D."/>
            <person name="Huang Z."/>
            <person name="Pippel M."/>
            <person name="Hughes G.M."/>
            <person name="Lavrichenko K."/>
            <person name="Devanna P."/>
            <person name="Winkler S."/>
            <person name="Jermiin L.S."/>
            <person name="Skirmuntt E.C."/>
            <person name="Katzourakis A."/>
            <person name="Burkitt-Gray L."/>
            <person name="Ray D.A."/>
            <person name="Sullivan K.A.M."/>
            <person name="Roscito J.G."/>
            <person name="Kirilenko B.M."/>
            <person name="Davalos L.M."/>
            <person name="Corthals A.P."/>
            <person name="Power M.L."/>
            <person name="Jones G."/>
            <person name="Ransome R.D."/>
            <person name="Dechmann D.K.N."/>
            <person name="Locatelli A.G."/>
            <person name="Puechmaille S.J."/>
            <person name="Fedrigo O."/>
            <person name="Jarvis E.D."/>
            <person name="Hiller M."/>
            <person name="Vernes S.C."/>
            <person name="Myers E.W."/>
            <person name="Teeling E.C."/>
        </authorList>
    </citation>
    <scope>NUCLEOTIDE SEQUENCE [LARGE SCALE GENOMIC DNA]</scope>
    <source>
        <strain evidence="2">MMolMol1</strain>
        <tissue evidence="2">Muscle</tissue>
    </source>
</reference>
<proteinExistence type="predicted"/>
<dbReference type="Proteomes" id="UP000550707">
    <property type="component" value="Unassembled WGS sequence"/>
</dbReference>
<accession>A0A7J8DAE3</accession>
<dbReference type="AlphaFoldDB" id="A0A7J8DAE3"/>
<sequence>MRMSVGLSLLLPLWGRTFLLLLCMAVTQSHWPSEPSEAIRDWENQLEASMHSVLSDLPEAVPTVVGIPDGTAVVGRSFRVTIPTDLIASNGEVIKALRRRVVQSFENWGECLEFPWTEGLLLCQGGAGISRREGGLAILAALGPTEPHPGGPPP</sequence>
<evidence type="ECO:0000313" key="3">
    <source>
        <dbReference type="Proteomes" id="UP000550707"/>
    </source>
</evidence>
<keyword evidence="1" id="KW-0732">Signal</keyword>
<comment type="caution">
    <text evidence="2">The sequence shown here is derived from an EMBL/GenBank/DDBJ whole genome shotgun (WGS) entry which is preliminary data.</text>
</comment>